<evidence type="ECO:0000256" key="1">
    <source>
        <dbReference type="SAM" id="MobiDB-lite"/>
    </source>
</evidence>
<feature type="compositionally biased region" description="Polar residues" evidence="1">
    <location>
        <begin position="83"/>
        <end position="97"/>
    </location>
</feature>
<feature type="compositionally biased region" description="Basic and acidic residues" evidence="1">
    <location>
        <begin position="531"/>
        <end position="540"/>
    </location>
</feature>
<dbReference type="AlphaFoldDB" id="A0A9W8WQA1"/>
<feature type="region of interest" description="Disordered" evidence="1">
    <location>
        <begin position="63"/>
        <end position="97"/>
    </location>
</feature>
<feature type="compositionally biased region" description="Acidic residues" evidence="1">
    <location>
        <begin position="153"/>
        <end position="167"/>
    </location>
</feature>
<feature type="region of interest" description="Disordered" evidence="1">
    <location>
        <begin position="134"/>
        <end position="368"/>
    </location>
</feature>
<evidence type="ECO:0000313" key="3">
    <source>
        <dbReference type="Proteomes" id="UP001140562"/>
    </source>
</evidence>
<dbReference type="Proteomes" id="UP001140562">
    <property type="component" value="Unassembled WGS sequence"/>
</dbReference>
<evidence type="ECO:0000313" key="2">
    <source>
        <dbReference type="EMBL" id="KAJ4330195.1"/>
    </source>
</evidence>
<name>A0A9W8WQA1_9PLEO</name>
<feature type="compositionally biased region" description="Polar residues" evidence="1">
    <location>
        <begin position="295"/>
        <end position="307"/>
    </location>
</feature>
<dbReference type="EMBL" id="JAPEUV010000218">
    <property type="protein sequence ID" value="KAJ4330195.1"/>
    <property type="molecule type" value="Genomic_DNA"/>
</dbReference>
<feature type="compositionally biased region" description="Basic and acidic residues" evidence="1">
    <location>
        <begin position="512"/>
        <end position="522"/>
    </location>
</feature>
<feature type="region of interest" description="Disordered" evidence="1">
    <location>
        <begin position="759"/>
        <end position="779"/>
    </location>
</feature>
<feature type="region of interest" description="Disordered" evidence="1">
    <location>
        <begin position="508"/>
        <end position="540"/>
    </location>
</feature>
<gene>
    <name evidence="2" type="ORF">N0V87_010219</name>
</gene>
<protein>
    <submittedName>
        <fullName evidence="2">Uncharacterized protein</fullName>
    </submittedName>
</protein>
<dbReference type="OrthoDB" id="6133115at2759"/>
<sequence length="779" mass="86826">MSVDKSSYVPWDVQHAQMKFPESAVYLTERLGRATSSRRQYLTYREQHCKKLAKGIEKLGLEEPKTEYTANSTEATPVPESGPASSITPGQQSLDDGYETLSQTSATMTLRQLRKHLGQHQEQLALFALPKLPNESDDESVASDQEAPPVENIDNEELTDFSDDPEASEALAEFESNDGTTPREEVPSVDGLGDTEKKHRTTGEISKSNDEGIAKDLMKNYAGEEIHDPNIFEKKKTAGDVSPKIRPTGPTEGTTTSKAYERLSPQHEFSVIEGKVSRDDISGSSSRSAQPVEGVQNTPSDVITGTNHSDDYKMSEVSGAEKQPNSWDDLVFEPASRSTHHAVPGEQVSQGEELPQESDTEVDQLTRKSSNSMIELGMVNLTAAESSFHTEKTSDIFGASHDGSELQTHSNIERDTEDVKPAKAESTKSGQRTDPFEEASAAKAVRETSGDTAVREQDIEARRRGDSEEAKAESIAHAAALTDTPTTAAFGGTRALNKEDDTARIAAGAQTTRKEAGREVRAKNQTAVDANNKRRAERDKKVTEDLKRIIYDYEPTNSFELDPTLIKEHEELLRKIKQEKIANEIDREEFEAVLRHQGAKKATDEAHQVQEDGEREVVMRKRLTPSGFKENQVEAMVQQAKLDKVGQKQAGSVPREPTQMAAESTYARIRREYLDTETLHYFDIPYEYDTDPNYIIVLRELNQSETNVLFEHTRKHRRSRTSAAYISAEEERAPSSIDKEQVSGTVDVNNDLTIQKKNEELTKGLNMHKKMKEEQKPQN</sequence>
<feature type="compositionally biased region" description="Basic and acidic residues" evidence="1">
    <location>
        <begin position="207"/>
        <end position="238"/>
    </location>
</feature>
<proteinExistence type="predicted"/>
<organism evidence="2 3">
    <name type="scientific">Didymella glomerata</name>
    <dbReference type="NCBI Taxonomy" id="749621"/>
    <lineage>
        <taxon>Eukaryota</taxon>
        <taxon>Fungi</taxon>
        <taxon>Dikarya</taxon>
        <taxon>Ascomycota</taxon>
        <taxon>Pezizomycotina</taxon>
        <taxon>Dothideomycetes</taxon>
        <taxon>Pleosporomycetidae</taxon>
        <taxon>Pleosporales</taxon>
        <taxon>Pleosporineae</taxon>
        <taxon>Didymellaceae</taxon>
        <taxon>Didymella</taxon>
    </lineage>
</organism>
<feature type="region of interest" description="Disordered" evidence="1">
    <location>
        <begin position="392"/>
        <end position="495"/>
    </location>
</feature>
<accession>A0A9W8WQA1</accession>
<keyword evidence="3" id="KW-1185">Reference proteome</keyword>
<reference evidence="2" key="1">
    <citation type="submission" date="2022-10" db="EMBL/GenBank/DDBJ databases">
        <title>Tapping the CABI collections for fungal endophytes: first genome assemblies for Collariella, Neodidymelliopsis, Ascochyta clinopodiicola, Didymella pomorum, Didymosphaeria variabile, Neocosmospora piperis and Neocucurbitaria cava.</title>
        <authorList>
            <person name="Hill R."/>
        </authorList>
    </citation>
    <scope>NUCLEOTIDE SEQUENCE</scope>
    <source>
        <strain evidence="2">IMI 360193</strain>
    </source>
</reference>
<comment type="caution">
    <text evidence="2">The sequence shown here is derived from an EMBL/GenBank/DDBJ whole genome shotgun (WGS) entry which is preliminary data.</text>
</comment>
<feature type="compositionally biased region" description="Low complexity" evidence="1">
    <location>
        <begin position="475"/>
        <end position="489"/>
    </location>
</feature>
<feature type="compositionally biased region" description="Basic and acidic residues" evidence="1">
    <location>
        <begin position="444"/>
        <end position="474"/>
    </location>
</feature>
<feature type="non-terminal residue" evidence="2">
    <location>
        <position position="779"/>
    </location>
</feature>
<feature type="compositionally biased region" description="Basic and acidic residues" evidence="1">
    <location>
        <begin position="411"/>
        <end position="426"/>
    </location>
</feature>